<name>A0A6J6JL76_9ZZZZ</name>
<dbReference type="Gene3D" id="3.30.2010.10">
    <property type="entry name" value="Metalloproteases ('zincins'), catalytic domain"/>
    <property type="match status" value="1"/>
</dbReference>
<gene>
    <name evidence="2" type="ORF">UFOPK2032_01072</name>
</gene>
<organism evidence="2">
    <name type="scientific">freshwater metagenome</name>
    <dbReference type="NCBI Taxonomy" id="449393"/>
    <lineage>
        <taxon>unclassified sequences</taxon>
        <taxon>metagenomes</taxon>
        <taxon>ecological metagenomes</taxon>
    </lineage>
</organism>
<sequence length="221" mass="25616">MPEKKTLLEVPTPELIDREFVYDVFSHDEFAELRTVVTMSNHQLLWQLTALGFTQGRQFSKGKTRFQRLRLDRFEYVAFLAKQKMQEHGLSSPWEFIFDSAKQRAGLCNYTDYQISLSKYIVEYHNLDQSEQVILHEIAHALAGKSAGHGPNWKKVAKSIGYRGEKFTGKEIAEQTARWIGECKNGHRHYRFKSPKAQLACGYCGKGFSRRYLISWSERAA</sequence>
<dbReference type="SMART" id="SM00731">
    <property type="entry name" value="SprT"/>
    <property type="match status" value="1"/>
</dbReference>
<dbReference type="AlphaFoldDB" id="A0A6J6JL76"/>
<proteinExistence type="predicted"/>
<feature type="domain" description="SprT-like" evidence="1">
    <location>
        <begin position="72"/>
        <end position="211"/>
    </location>
</feature>
<reference evidence="2" key="1">
    <citation type="submission" date="2020-05" db="EMBL/GenBank/DDBJ databases">
        <authorList>
            <person name="Chiriac C."/>
            <person name="Salcher M."/>
            <person name="Ghai R."/>
            <person name="Kavagutti S V."/>
        </authorList>
    </citation>
    <scope>NUCLEOTIDE SEQUENCE</scope>
</reference>
<protein>
    <submittedName>
        <fullName evidence="2">Unannotated protein</fullName>
    </submittedName>
</protein>
<accession>A0A6J6JL76</accession>
<dbReference type="GO" id="GO:0006950">
    <property type="term" value="P:response to stress"/>
    <property type="evidence" value="ECO:0007669"/>
    <property type="project" value="UniProtKB-ARBA"/>
</dbReference>
<dbReference type="Pfam" id="PF10263">
    <property type="entry name" value="SprT-like"/>
    <property type="match status" value="1"/>
</dbReference>
<evidence type="ECO:0000259" key="1">
    <source>
        <dbReference type="SMART" id="SM00731"/>
    </source>
</evidence>
<evidence type="ECO:0000313" key="2">
    <source>
        <dbReference type="EMBL" id="CAB4638087.1"/>
    </source>
</evidence>
<dbReference type="EMBL" id="CAEZVM010000057">
    <property type="protein sequence ID" value="CAB4638087.1"/>
    <property type="molecule type" value="Genomic_DNA"/>
</dbReference>
<dbReference type="InterPro" id="IPR006640">
    <property type="entry name" value="SprT-like_domain"/>
</dbReference>